<gene>
    <name evidence="1" type="ORF">HNQ88_003618</name>
</gene>
<comment type="caution">
    <text evidence="1">The sequence shown here is derived from an EMBL/GenBank/DDBJ whole genome shotgun (WGS) entry which is preliminary data.</text>
</comment>
<evidence type="ECO:0000313" key="1">
    <source>
        <dbReference type="EMBL" id="MDR6240542.1"/>
    </source>
</evidence>
<accession>A0AAE3XP54</accession>
<dbReference type="RefSeq" id="WP_309940554.1">
    <property type="nucleotide sequence ID" value="NZ_AP025306.1"/>
</dbReference>
<dbReference type="EMBL" id="JAVDQD010000005">
    <property type="protein sequence ID" value="MDR6240542.1"/>
    <property type="molecule type" value="Genomic_DNA"/>
</dbReference>
<reference evidence="1" key="1">
    <citation type="submission" date="2023-07" db="EMBL/GenBank/DDBJ databases">
        <title>Genomic Encyclopedia of Type Strains, Phase IV (KMG-IV): sequencing the most valuable type-strain genomes for metagenomic binning, comparative biology and taxonomic classification.</title>
        <authorList>
            <person name="Goeker M."/>
        </authorList>
    </citation>
    <scope>NUCLEOTIDE SEQUENCE</scope>
    <source>
        <strain evidence="1">DSM 26174</strain>
    </source>
</reference>
<keyword evidence="2" id="KW-1185">Reference proteome</keyword>
<name>A0AAE3XP54_9BACT</name>
<dbReference type="Proteomes" id="UP001185092">
    <property type="component" value="Unassembled WGS sequence"/>
</dbReference>
<protein>
    <submittedName>
        <fullName evidence="1">Uncharacterized protein</fullName>
    </submittedName>
</protein>
<sequence length="555" mass="64614">MKDYFNGNFSNDKRRLAGKKGISKIARPVTIQCMMPSCDLRYYYYRDLELSERVSGDKDLEKLVYLLDSYHKIKPLDYKTVYQRFGLLSKMFESLASWFSRIVAVYSDDGNIVFHGGAKVMYRLMAEVQEEHGEMVDYVMSNNLPIWIKESAKLNEPWNRRNLKGLPKEVNELWEKLLSQKSKFEVLVNSKEKVWMPNERHGRQELLGAIDKGTKEVEYTLPDEEETKKKLLRPSITKYNPKLCDDVKTKKSVQWSEEVLDLTDSRFDYSTRVAPPDDILTSNSGIMKGEFAKSMTPQEWHKEKRYHKKLSKPSSCRPHLYGPDIMTGRVASANKSVISGLGEMNWFPNFAFNMYREMARLMNFEEGRFLIRELLGDQLSDTFGKAVVVPVAGTLYDHPNYFVNVPEELTIKETVLEKKIEKGFVDLSLHMPEAPKDIEMYLPSRKLLDTELSALGNDWKRMRMQDGEVHERGRFIPVPSFIHLATLLYIMNLGRLGVYDRASEMSMAIDFTNRLRKQAGLEETRRTHLQTHLITWVETAHDVIGKENYFKIRLF</sequence>
<proteinExistence type="predicted"/>
<organism evidence="1 2">
    <name type="scientific">Aureibacter tunicatorum</name>
    <dbReference type="NCBI Taxonomy" id="866807"/>
    <lineage>
        <taxon>Bacteria</taxon>
        <taxon>Pseudomonadati</taxon>
        <taxon>Bacteroidota</taxon>
        <taxon>Cytophagia</taxon>
        <taxon>Cytophagales</taxon>
        <taxon>Persicobacteraceae</taxon>
        <taxon>Aureibacter</taxon>
    </lineage>
</organism>
<evidence type="ECO:0000313" key="2">
    <source>
        <dbReference type="Proteomes" id="UP001185092"/>
    </source>
</evidence>
<dbReference type="AlphaFoldDB" id="A0AAE3XP54"/>